<comment type="similarity">
    <text evidence="1">Belongs to the V-ATPase E subunit family.</text>
</comment>
<feature type="non-terminal residue" evidence="4">
    <location>
        <position position="1"/>
    </location>
</feature>
<keyword evidence="3" id="KW-0406">Ion transport</keyword>
<organism evidence="4">
    <name type="scientific">marine sediment metagenome</name>
    <dbReference type="NCBI Taxonomy" id="412755"/>
    <lineage>
        <taxon>unclassified sequences</taxon>
        <taxon>metagenomes</taxon>
        <taxon>ecological metagenomes</taxon>
    </lineage>
</organism>
<reference evidence="4" key="1">
    <citation type="journal article" date="2014" name="Front. Microbiol.">
        <title>High frequency of phylogenetically diverse reductive dehalogenase-homologous genes in deep subseafloor sedimentary metagenomes.</title>
        <authorList>
            <person name="Kawai M."/>
            <person name="Futagami T."/>
            <person name="Toyoda A."/>
            <person name="Takaki Y."/>
            <person name="Nishi S."/>
            <person name="Hori S."/>
            <person name="Arai W."/>
            <person name="Tsubouchi T."/>
            <person name="Morono Y."/>
            <person name="Uchiyama I."/>
            <person name="Ito T."/>
            <person name="Fujiyama A."/>
            <person name="Inagaki F."/>
            <person name="Takami H."/>
        </authorList>
    </citation>
    <scope>NUCLEOTIDE SEQUENCE</scope>
    <source>
        <strain evidence="4">Expedition CK06-06</strain>
    </source>
</reference>
<evidence type="ECO:0000256" key="1">
    <source>
        <dbReference type="ARBA" id="ARBA00005901"/>
    </source>
</evidence>
<gene>
    <name evidence="4" type="ORF">S01H4_61936</name>
</gene>
<dbReference type="GO" id="GO:0033178">
    <property type="term" value="C:proton-transporting two-sector ATPase complex, catalytic domain"/>
    <property type="evidence" value="ECO:0007669"/>
    <property type="project" value="InterPro"/>
</dbReference>
<name>X1ECY2_9ZZZZ</name>
<evidence type="ECO:0000313" key="4">
    <source>
        <dbReference type="EMBL" id="GAH14984.1"/>
    </source>
</evidence>
<accession>X1ECY2</accession>
<comment type="caution">
    <text evidence="4">The sequence shown here is derived from an EMBL/GenBank/DDBJ whole genome shotgun (WGS) entry which is preliminary data.</text>
</comment>
<proteinExistence type="inferred from homology"/>
<dbReference type="Pfam" id="PF01991">
    <property type="entry name" value="vATP-synt_E"/>
    <property type="match status" value="1"/>
</dbReference>
<dbReference type="AlphaFoldDB" id="X1ECY2"/>
<dbReference type="InterPro" id="IPR038495">
    <property type="entry name" value="ATPase_E_C"/>
</dbReference>
<evidence type="ECO:0000256" key="2">
    <source>
        <dbReference type="ARBA" id="ARBA00022448"/>
    </source>
</evidence>
<dbReference type="SUPFAM" id="SSF160527">
    <property type="entry name" value="V-type ATPase subunit E-like"/>
    <property type="match status" value="1"/>
</dbReference>
<dbReference type="EMBL" id="BART01036835">
    <property type="protein sequence ID" value="GAH14984.1"/>
    <property type="molecule type" value="Genomic_DNA"/>
</dbReference>
<sequence length="57" mass="6430">IENVLNQVKDELRTLIKSDQYIHVLENLIVEGGIIVGETDLEVTLNERDSTLPLDLV</sequence>
<keyword evidence="2" id="KW-0813">Transport</keyword>
<evidence type="ECO:0000256" key="3">
    <source>
        <dbReference type="ARBA" id="ARBA00023065"/>
    </source>
</evidence>
<dbReference type="GO" id="GO:0046961">
    <property type="term" value="F:proton-transporting ATPase activity, rotational mechanism"/>
    <property type="evidence" value="ECO:0007669"/>
    <property type="project" value="InterPro"/>
</dbReference>
<protein>
    <submittedName>
        <fullName evidence="4">Uncharacterized protein</fullName>
    </submittedName>
</protein>
<dbReference type="Gene3D" id="3.30.2320.30">
    <property type="entry name" value="ATP synthase, E subunit, C-terminal"/>
    <property type="match status" value="1"/>
</dbReference>
<dbReference type="InterPro" id="IPR002842">
    <property type="entry name" value="ATPase_V1_Esu"/>
</dbReference>